<dbReference type="InterPro" id="IPR035651">
    <property type="entry name" value="BipA_V"/>
</dbReference>
<dbReference type="PANTHER" id="PTHR42908">
    <property type="entry name" value="TRANSLATION ELONGATION FACTOR-RELATED"/>
    <property type="match status" value="1"/>
</dbReference>
<feature type="region of interest" description="Disordered" evidence="1">
    <location>
        <begin position="1"/>
        <end position="68"/>
    </location>
</feature>
<dbReference type="Gene3D" id="3.30.70.870">
    <property type="entry name" value="Elongation Factor G (Translational Gtpase), domain 3"/>
    <property type="match status" value="1"/>
</dbReference>
<dbReference type="NCBIfam" id="TIGR00231">
    <property type="entry name" value="small_GTP"/>
    <property type="match status" value="1"/>
</dbReference>
<dbReference type="SUPFAM" id="SSF52540">
    <property type="entry name" value="P-loop containing nucleoside triphosphate hydrolases"/>
    <property type="match status" value="1"/>
</dbReference>
<proteinExistence type="inferred from homology"/>
<dbReference type="InterPro" id="IPR000640">
    <property type="entry name" value="EFG_V-like"/>
</dbReference>
<dbReference type="Gene3D" id="3.40.50.300">
    <property type="entry name" value="P-loop containing nucleotide triphosphate hydrolases"/>
    <property type="match status" value="1"/>
</dbReference>
<dbReference type="PROSITE" id="PS00301">
    <property type="entry name" value="G_TR_1"/>
    <property type="match status" value="1"/>
</dbReference>
<dbReference type="InterPro" id="IPR006298">
    <property type="entry name" value="BipA"/>
</dbReference>
<dbReference type="InterPro" id="IPR047041">
    <property type="entry name" value="BipA_GTP-bd_dom"/>
</dbReference>
<dbReference type="InterPro" id="IPR035647">
    <property type="entry name" value="EFG_III/V"/>
</dbReference>
<dbReference type="InterPro" id="IPR031157">
    <property type="entry name" value="G_TR_CS"/>
</dbReference>
<dbReference type="GO" id="GO:0005525">
    <property type="term" value="F:GTP binding"/>
    <property type="evidence" value="ECO:0007669"/>
    <property type="project" value="InterPro"/>
</dbReference>
<dbReference type="InterPro" id="IPR047042">
    <property type="entry name" value="BipA_II"/>
</dbReference>
<protein>
    <recommendedName>
        <fullName evidence="2">Tr-type G domain-containing protein</fullName>
    </recommendedName>
</protein>
<dbReference type="NCBIfam" id="TIGR01394">
    <property type="entry name" value="TypA_BipA"/>
    <property type="match status" value="1"/>
</dbReference>
<dbReference type="PROSITE" id="PS51722">
    <property type="entry name" value="G_TR_2"/>
    <property type="match status" value="1"/>
</dbReference>
<feature type="compositionally biased region" description="Low complexity" evidence="1">
    <location>
        <begin position="9"/>
        <end position="53"/>
    </location>
</feature>
<dbReference type="Proteomes" id="UP001177140">
    <property type="component" value="Unassembled WGS sequence"/>
</dbReference>
<dbReference type="InterPro" id="IPR048876">
    <property type="entry name" value="BipA_C"/>
</dbReference>
<dbReference type="Gene3D" id="2.40.50.250">
    <property type="entry name" value="bipa protein"/>
    <property type="match status" value="1"/>
</dbReference>
<dbReference type="Pfam" id="PF00679">
    <property type="entry name" value="EFG_C"/>
    <property type="match status" value="1"/>
</dbReference>
<dbReference type="GO" id="GO:1990904">
    <property type="term" value="C:ribonucleoprotein complex"/>
    <property type="evidence" value="ECO:0007669"/>
    <property type="project" value="TreeGrafter"/>
</dbReference>
<dbReference type="FunFam" id="3.40.50.300:FF:000055">
    <property type="entry name" value="GTP-binding protein TypA"/>
    <property type="match status" value="1"/>
</dbReference>
<dbReference type="CDD" id="cd01891">
    <property type="entry name" value="TypA_BipA"/>
    <property type="match status" value="1"/>
</dbReference>
<dbReference type="EMBL" id="JAJJMA010129442">
    <property type="protein sequence ID" value="MCL7032998.1"/>
    <property type="molecule type" value="Genomic_DNA"/>
</dbReference>
<dbReference type="Gene3D" id="2.40.30.10">
    <property type="entry name" value="Translation factors"/>
    <property type="match status" value="1"/>
</dbReference>
<keyword evidence="4" id="KW-1185">Reference proteome</keyword>
<dbReference type="PRINTS" id="PR00315">
    <property type="entry name" value="ELONGATNFCT"/>
</dbReference>
<evidence type="ECO:0000313" key="4">
    <source>
        <dbReference type="Proteomes" id="UP001177140"/>
    </source>
</evidence>
<feature type="domain" description="Tr-type G" evidence="2">
    <location>
        <begin position="105"/>
        <end position="301"/>
    </location>
</feature>
<dbReference type="InterPro" id="IPR009000">
    <property type="entry name" value="Transl_B-barrel_sf"/>
</dbReference>
<dbReference type="Pfam" id="PF21018">
    <property type="entry name" value="BipA_C"/>
    <property type="match status" value="1"/>
</dbReference>
<dbReference type="InterPro" id="IPR027417">
    <property type="entry name" value="P-loop_NTPase"/>
</dbReference>
<dbReference type="HAMAP" id="MF_00849">
    <property type="entry name" value="BipA"/>
    <property type="match status" value="1"/>
</dbReference>
<dbReference type="FunFam" id="2.40.50.250:FF:000001">
    <property type="entry name" value="GTP-binding protein TypA"/>
    <property type="match status" value="1"/>
</dbReference>
<dbReference type="GO" id="GO:0005829">
    <property type="term" value="C:cytosol"/>
    <property type="evidence" value="ECO:0007669"/>
    <property type="project" value="TreeGrafter"/>
</dbReference>
<accession>A0AA41SG03</accession>
<evidence type="ECO:0000256" key="1">
    <source>
        <dbReference type="SAM" id="MobiDB-lite"/>
    </source>
</evidence>
<dbReference type="GO" id="GO:0003924">
    <property type="term" value="F:GTPase activity"/>
    <property type="evidence" value="ECO:0007669"/>
    <property type="project" value="InterPro"/>
</dbReference>
<dbReference type="SUPFAM" id="SSF50447">
    <property type="entry name" value="Translation proteins"/>
    <property type="match status" value="1"/>
</dbReference>
<dbReference type="CDD" id="cd16263">
    <property type="entry name" value="BipA_III"/>
    <property type="match status" value="1"/>
</dbReference>
<sequence length="696" mass="76935">MRRSMLFRNPTSSGVNPSSSSSSTLRNTGGSRSASARPSSVSSRRTTRRSSMLRTRDSRPRFSTRSSRRVTALASIPYSRASSAAVEHLPTAIMNSMLACVSMTRALRNIAIIAHVDHGKTTLVDQLLRQSGTFRENQQIAERVMDSNDIEKERGITILAKNCAVEYEGTHINIVDTPGHADFGGEVERVLSMVDSVLLLVDAVEGPMPQTRFVTKKALALGLKPIVIVNKVDRPGARIDWVINQTFDLFDKLGATEEQLDFPIVYASGLNGYASLDPAAREGDMRPLFEAVLEHVPVRPADPEAPLQLQITSLDYSTYVGRIGVGRITRGRIKPGQPVINQVLSFTGLERVQVESAEAGDIVLINGIEDVGIGATICAVDTPEALPMITVDEPTLTMNFLVNSSPLAGREGKFVTSRQIRDRLMKELNHNVALRVKDTGDETVFEVSGRGELHLTILVENMRREGYELAVSRPRVVMQEIDGAKHEPYELLTVDVEDEHQGGVMEELGRRKGEMLDMASDGRGRTRLEYRISARGLIGFQSEFLTLTRGTGLMSHIFDSYAPVKEGSVFERRNGVLISQDDGAAVAYALWKLQDRGRMFVKPGDALYEGMIIGIHSRDNDLVVNPIKGKQLTNVRASGTDEAVRLVPPVQMSLEYAVEFIDDDELVEVTPQSIRLRKRHLKEHERRRASREGAVD</sequence>
<dbReference type="Gene3D" id="3.30.70.240">
    <property type="match status" value="1"/>
</dbReference>
<dbReference type="CDD" id="cd03691">
    <property type="entry name" value="BipA_TypA_II"/>
    <property type="match status" value="1"/>
</dbReference>
<dbReference type="FunFam" id="3.30.70.240:FF:000002">
    <property type="entry name" value="GTP-binding protein TypA"/>
    <property type="match status" value="1"/>
</dbReference>
<reference evidence="3" key="1">
    <citation type="submission" date="2022-03" db="EMBL/GenBank/DDBJ databases">
        <title>A functionally conserved STORR gene fusion in Papaver species that diverged 16.8 million years ago.</title>
        <authorList>
            <person name="Catania T."/>
        </authorList>
    </citation>
    <scope>NUCLEOTIDE SEQUENCE</scope>
    <source>
        <strain evidence="3">S-191538</strain>
    </source>
</reference>
<dbReference type="InterPro" id="IPR000795">
    <property type="entry name" value="T_Tr_GTP-bd_dom"/>
</dbReference>
<dbReference type="FunFam" id="3.30.70.870:FF:000003">
    <property type="entry name" value="GTP-binding protein TypA"/>
    <property type="match status" value="1"/>
</dbReference>
<dbReference type="SUPFAM" id="SSF54980">
    <property type="entry name" value="EF-G C-terminal domain-like"/>
    <property type="match status" value="2"/>
</dbReference>
<dbReference type="Pfam" id="PF00009">
    <property type="entry name" value="GTP_EFTU"/>
    <property type="match status" value="1"/>
</dbReference>
<dbReference type="InterPro" id="IPR005225">
    <property type="entry name" value="Small_GTP-bd"/>
</dbReference>
<evidence type="ECO:0000313" key="3">
    <source>
        <dbReference type="EMBL" id="MCL7032998.1"/>
    </source>
</evidence>
<organism evidence="3 4">
    <name type="scientific">Papaver nudicaule</name>
    <name type="common">Iceland poppy</name>
    <dbReference type="NCBI Taxonomy" id="74823"/>
    <lineage>
        <taxon>Eukaryota</taxon>
        <taxon>Viridiplantae</taxon>
        <taxon>Streptophyta</taxon>
        <taxon>Embryophyta</taxon>
        <taxon>Tracheophyta</taxon>
        <taxon>Spermatophyta</taxon>
        <taxon>Magnoliopsida</taxon>
        <taxon>Ranunculales</taxon>
        <taxon>Papaveraceae</taxon>
        <taxon>Papaveroideae</taxon>
        <taxon>Papaver</taxon>
    </lineage>
</organism>
<gene>
    <name evidence="3" type="ORF">MKW94_004899</name>
</gene>
<evidence type="ECO:0000259" key="2">
    <source>
        <dbReference type="PROSITE" id="PS51722"/>
    </source>
</evidence>
<dbReference type="InterPro" id="IPR047043">
    <property type="entry name" value="BipA_III"/>
</dbReference>
<comment type="caution">
    <text evidence="3">The sequence shown here is derived from an EMBL/GenBank/DDBJ whole genome shotgun (WGS) entry which is preliminary data.</text>
</comment>
<dbReference type="PANTHER" id="PTHR42908:SF8">
    <property type="entry name" value="TR-TYPE G DOMAIN-CONTAINING PROTEIN"/>
    <property type="match status" value="1"/>
</dbReference>
<dbReference type="CDD" id="cd03710">
    <property type="entry name" value="BipA_TypA_C"/>
    <property type="match status" value="1"/>
</dbReference>
<dbReference type="AlphaFoldDB" id="A0AA41SG03"/>
<name>A0AA41SG03_PAPNU</name>
<dbReference type="InterPro" id="IPR042116">
    <property type="entry name" value="TypA/BipA_C"/>
</dbReference>